<name>A0A8X6MDM8_9ARAC</name>
<reference evidence="2" key="1">
    <citation type="submission" date="2020-08" db="EMBL/GenBank/DDBJ databases">
        <title>Multicomponent nature underlies the extraordinary mechanical properties of spider dragline silk.</title>
        <authorList>
            <person name="Kono N."/>
            <person name="Nakamura H."/>
            <person name="Mori M."/>
            <person name="Yoshida Y."/>
            <person name="Ohtoshi R."/>
            <person name="Malay A.D."/>
            <person name="Moran D.A.P."/>
            <person name="Tomita M."/>
            <person name="Numata K."/>
            <person name="Arakawa K."/>
        </authorList>
    </citation>
    <scope>NUCLEOTIDE SEQUENCE</scope>
</reference>
<comment type="caution">
    <text evidence="2">The sequence shown here is derived from an EMBL/GenBank/DDBJ whole genome shotgun (WGS) entry which is preliminary data.</text>
</comment>
<feature type="compositionally biased region" description="Basic and acidic residues" evidence="1">
    <location>
        <begin position="59"/>
        <end position="68"/>
    </location>
</feature>
<evidence type="ECO:0000256" key="1">
    <source>
        <dbReference type="SAM" id="MobiDB-lite"/>
    </source>
</evidence>
<feature type="region of interest" description="Disordered" evidence="1">
    <location>
        <begin position="1"/>
        <end position="97"/>
    </location>
</feature>
<feature type="compositionally biased region" description="Basic and acidic residues" evidence="1">
    <location>
        <begin position="1"/>
        <end position="11"/>
    </location>
</feature>
<gene>
    <name evidence="2" type="ORF">TNIN_294691</name>
</gene>
<dbReference type="Proteomes" id="UP000886998">
    <property type="component" value="Unassembled WGS sequence"/>
</dbReference>
<organism evidence="2 3">
    <name type="scientific">Trichonephila inaurata madagascariensis</name>
    <dbReference type="NCBI Taxonomy" id="2747483"/>
    <lineage>
        <taxon>Eukaryota</taxon>
        <taxon>Metazoa</taxon>
        <taxon>Ecdysozoa</taxon>
        <taxon>Arthropoda</taxon>
        <taxon>Chelicerata</taxon>
        <taxon>Arachnida</taxon>
        <taxon>Araneae</taxon>
        <taxon>Araneomorphae</taxon>
        <taxon>Entelegynae</taxon>
        <taxon>Araneoidea</taxon>
        <taxon>Nephilidae</taxon>
        <taxon>Trichonephila</taxon>
        <taxon>Trichonephila inaurata</taxon>
    </lineage>
</organism>
<sequence length="154" mass="17680">MEPKRCTNESRKRTRTIGLPRTELLDKGRKEWNAQLEKFKVSGPPDPPVNVPRRTKRRVPSDNKKKANDPSVTQRDNDKNRKQKGSKKKAAGLPIVPDLNKCRQHKELRKDINMMNGHLAPSLNTASAVKKYFLTLLMMPLLPHTKRTMTTSFL</sequence>
<dbReference type="AlphaFoldDB" id="A0A8X6MDM8"/>
<accession>A0A8X6MDM8</accession>
<evidence type="ECO:0000313" key="3">
    <source>
        <dbReference type="Proteomes" id="UP000886998"/>
    </source>
</evidence>
<protein>
    <submittedName>
        <fullName evidence="2">Uncharacterized protein</fullName>
    </submittedName>
</protein>
<feature type="compositionally biased region" description="Basic and acidic residues" evidence="1">
    <location>
        <begin position="23"/>
        <end position="40"/>
    </location>
</feature>
<proteinExistence type="predicted"/>
<evidence type="ECO:0000313" key="2">
    <source>
        <dbReference type="EMBL" id="GFS43506.1"/>
    </source>
</evidence>
<feature type="compositionally biased region" description="Basic residues" evidence="1">
    <location>
        <begin position="81"/>
        <end position="90"/>
    </location>
</feature>
<keyword evidence="3" id="KW-1185">Reference proteome</keyword>
<dbReference type="EMBL" id="BMAV01025660">
    <property type="protein sequence ID" value="GFS43506.1"/>
    <property type="molecule type" value="Genomic_DNA"/>
</dbReference>